<comment type="subunit">
    <text evidence="2">Heterodimer of an alpha and a beta subunit.</text>
</comment>
<evidence type="ECO:0000256" key="7">
    <source>
        <dbReference type="ARBA" id="ARBA00042002"/>
    </source>
</evidence>
<dbReference type="GO" id="GO:0046395">
    <property type="term" value="P:carboxylic acid catabolic process"/>
    <property type="evidence" value="ECO:0007669"/>
    <property type="project" value="UniProtKB-ARBA"/>
</dbReference>
<evidence type="ECO:0000259" key="9">
    <source>
        <dbReference type="SMART" id="SM00893"/>
    </source>
</evidence>
<evidence type="ECO:0000256" key="3">
    <source>
        <dbReference type="ARBA" id="ARBA00016797"/>
    </source>
</evidence>
<evidence type="ECO:0000256" key="4">
    <source>
        <dbReference type="ARBA" id="ARBA00022448"/>
    </source>
</evidence>
<protein>
    <recommendedName>
        <fullName evidence="3">Electron transfer flavoprotein subunit beta</fullName>
    </recommendedName>
    <alternativeName>
        <fullName evidence="7">Electron transfer flavoprotein small subunit</fullName>
    </alternativeName>
</protein>
<comment type="function">
    <text evidence="6">The electron transfer flavoprotein serves as a specific electron acceptor for other dehydrogenases. It transfers the electrons to the main respiratory chain via ETF-ubiquinone oxidoreductase (ETF dehydrogenase).</text>
</comment>
<proteinExistence type="inferred from homology"/>
<dbReference type="Proteomes" id="UP000494205">
    <property type="component" value="Unassembled WGS sequence"/>
</dbReference>
<dbReference type="PANTHER" id="PTHR21294:SF8">
    <property type="entry name" value="ELECTRON TRANSFER FLAVOPROTEIN SUBUNIT BETA"/>
    <property type="match status" value="1"/>
</dbReference>
<dbReference type="AlphaFoldDB" id="A0A6J5AE92"/>
<dbReference type="GO" id="GO:0009055">
    <property type="term" value="F:electron transfer activity"/>
    <property type="evidence" value="ECO:0007669"/>
    <property type="project" value="InterPro"/>
</dbReference>
<feature type="domain" description="Electron transfer flavoprotein alpha/beta-subunit N-terminal" evidence="9">
    <location>
        <begin position="24"/>
        <end position="215"/>
    </location>
</feature>
<dbReference type="InterPro" id="IPR012255">
    <property type="entry name" value="ETF_b"/>
</dbReference>
<dbReference type="SUPFAM" id="SSF52402">
    <property type="entry name" value="Adenine nucleotide alpha hydrolases-like"/>
    <property type="match status" value="1"/>
</dbReference>
<dbReference type="PIRSF" id="PIRSF000090">
    <property type="entry name" value="Beta-ETF"/>
    <property type="match status" value="1"/>
</dbReference>
<dbReference type="PANTHER" id="PTHR21294">
    <property type="entry name" value="ELECTRON TRANSFER FLAVOPROTEIN BETA-SUBUNIT"/>
    <property type="match status" value="1"/>
</dbReference>
<dbReference type="Pfam" id="PF01012">
    <property type="entry name" value="ETF"/>
    <property type="match status" value="1"/>
</dbReference>
<evidence type="ECO:0000256" key="6">
    <source>
        <dbReference type="ARBA" id="ARBA00025649"/>
    </source>
</evidence>
<evidence type="ECO:0000256" key="5">
    <source>
        <dbReference type="ARBA" id="ARBA00022982"/>
    </source>
</evidence>
<gene>
    <name evidence="10" type="primary">etfB_2</name>
    <name evidence="10" type="ORF">LMG27174_01360</name>
</gene>
<evidence type="ECO:0000256" key="1">
    <source>
        <dbReference type="ARBA" id="ARBA00007557"/>
    </source>
</evidence>
<dbReference type="InterPro" id="IPR014729">
    <property type="entry name" value="Rossmann-like_a/b/a_fold"/>
</dbReference>
<evidence type="ECO:0000256" key="8">
    <source>
        <dbReference type="ARBA" id="ARBA00049933"/>
    </source>
</evidence>
<keyword evidence="5" id="KW-0249">Electron transport</keyword>
<dbReference type="CDD" id="cd01714">
    <property type="entry name" value="ETF_beta"/>
    <property type="match status" value="1"/>
</dbReference>
<dbReference type="SMART" id="SM00893">
    <property type="entry name" value="ETF"/>
    <property type="match status" value="1"/>
</dbReference>
<dbReference type="Gene3D" id="3.40.50.620">
    <property type="entry name" value="HUPs"/>
    <property type="match status" value="1"/>
</dbReference>
<dbReference type="InterPro" id="IPR014730">
    <property type="entry name" value="ETF_a/b_N"/>
</dbReference>
<name>A0A6J5AE92_9BURK</name>
<reference evidence="10 11" key="1">
    <citation type="submission" date="2020-04" db="EMBL/GenBank/DDBJ databases">
        <authorList>
            <person name="De Canck E."/>
        </authorList>
    </citation>
    <scope>NUCLEOTIDE SEQUENCE [LARGE SCALE GENOMIC DNA]</scope>
    <source>
        <strain evidence="10 11">LMG 27174</strain>
    </source>
</reference>
<dbReference type="FunFam" id="3.40.50.620:FF:000011">
    <property type="entry name" value="Electron transfer flavoprotein subunit beta"/>
    <property type="match status" value="1"/>
</dbReference>
<comment type="cofactor">
    <cofactor evidence="8">
        <name>AMP</name>
        <dbReference type="ChEBI" id="CHEBI:456215"/>
    </cofactor>
</comment>
<accession>A0A6J5AE92</accession>
<evidence type="ECO:0000313" key="11">
    <source>
        <dbReference type="Proteomes" id="UP000494205"/>
    </source>
</evidence>
<dbReference type="InterPro" id="IPR033948">
    <property type="entry name" value="ETF_beta_N"/>
</dbReference>
<comment type="similarity">
    <text evidence="1">Belongs to the ETF beta-subunit/FixA family.</text>
</comment>
<evidence type="ECO:0000313" key="10">
    <source>
        <dbReference type="EMBL" id="CAB3655047.1"/>
    </source>
</evidence>
<dbReference type="EMBL" id="CADIJZ010000004">
    <property type="protein sequence ID" value="CAB3655047.1"/>
    <property type="molecule type" value="Genomic_DNA"/>
</dbReference>
<evidence type="ECO:0000256" key="2">
    <source>
        <dbReference type="ARBA" id="ARBA00011355"/>
    </source>
</evidence>
<organism evidence="10 11">
    <name type="scientific">Paraburkholderia rhynchosiae</name>
    <dbReference type="NCBI Taxonomy" id="487049"/>
    <lineage>
        <taxon>Bacteria</taxon>
        <taxon>Pseudomonadati</taxon>
        <taxon>Pseudomonadota</taxon>
        <taxon>Betaproteobacteria</taxon>
        <taxon>Burkholderiales</taxon>
        <taxon>Burkholderiaceae</taxon>
        <taxon>Paraburkholderia</taxon>
    </lineage>
</organism>
<keyword evidence="4" id="KW-0813">Transport</keyword>
<sequence>MTIRILVPVKRVVDANVRVRVSTSGAIDTTGLKMSLNPFDECAVEKALQLREAGVASQVTVVTCGQSTSQDVLRTALAMGADDAVLIDTGAASATVDSLAVARSLRAYMATSDFGLVLCGKQAIDNDIGGVAAMLAALLGWSQALNASALSARDAHWQVTCGDDGGTSVWELDGPSVISADLRLAEPRRVTLPSIVKAKQKPLVTIDGASLGVDMTPSTTIVELRDPPVREGGIKVANTVALLDALAAQRPLDNLGAPV</sequence>